<organism evidence="1 2">
    <name type="scientific">Robiginitalea marina</name>
    <dbReference type="NCBI Taxonomy" id="2954105"/>
    <lineage>
        <taxon>Bacteria</taxon>
        <taxon>Pseudomonadati</taxon>
        <taxon>Bacteroidota</taxon>
        <taxon>Flavobacteriia</taxon>
        <taxon>Flavobacteriales</taxon>
        <taxon>Flavobacteriaceae</taxon>
        <taxon>Robiginitalea</taxon>
    </lineage>
</organism>
<name>A0ABT1AZF6_9FLAO</name>
<reference evidence="1 2" key="1">
    <citation type="submission" date="2022-06" db="EMBL/GenBank/DDBJ databases">
        <authorList>
            <person name="Xuan X."/>
        </authorList>
    </citation>
    <scope>NUCLEOTIDE SEQUENCE [LARGE SCALE GENOMIC DNA]</scope>
    <source>
        <strain evidence="1 2">2V75</strain>
    </source>
</reference>
<dbReference type="InterPro" id="IPR005338">
    <property type="entry name" value="Anhydro_N_Ac-Mur_kinase"/>
</dbReference>
<dbReference type="Gene3D" id="3.30.420.40">
    <property type="match status" value="2"/>
</dbReference>
<dbReference type="InterPro" id="IPR043129">
    <property type="entry name" value="ATPase_NBD"/>
</dbReference>
<dbReference type="Proteomes" id="UP001206312">
    <property type="component" value="Unassembled WGS sequence"/>
</dbReference>
<keyword evidence="2" id="KW-1185">Reference proteome</keyword>
<dbReference type="NCBIfam" id="NF007144">
    <property type="entry name" value="PRK09585.2-3"/>
    <property type="match status" value="1"/>
</dbReference>
<dbReference type="EC" id="2.7.1.170" evidence="1"/>
<keyword evidence="1" id="KW-0418">Kinase</keyword>
<gene>
    <name evidence="1" type="ORF">NG653_11230</name>
</gene>
<keyword evidence="1" id="KW-0808">Transferase</keyword>
<protein>
    <submittedName>
        <fullName evidence="1">Anhydro-N-acetylmuramic acid kinase</fullName>
        <ecNumber evidence="1">2.7.1.170</ecNumber>
    </submittedName>
</protein>
<sequence length="357" mass="38732">MKKMHLLGLMSGTSLDGLDMALCTFENQGGQWTYEVLQTGFREYSDQTRKQLQEAIRYPVSELLSLHREYGAWLGKESAEFLRGAPVKPDAIATHGHTIHHRPDLGFTFQLGCPQQVALGSGLTAIGDFRSLDVALGGQGAPLVPVGDRLLFDQYRFCLNLGGIANVSFEAAGERRAFDIGIANMLLNHLCAPLGLDFDRNGALARSGKPNLPLLRALDSLPYYRKPYPKSTGYEWFREAILPLLDRYPDTPENQLHTAVHHIARKIGEQLKGLGGGSRGGVLVTGGGAFNTYLLEVLQGQLGEGLALVVPETTLVAFKEALVFAFLGALRLAGQNNVLASVTGARRDSCSGVVYLP</sequence>
<dbReference type="RefSeq" id="WP_252741805.1">
    <property type="nucleotide sequence ID" value="NZ_JAMXIB010000009.1"/>
</dbReference>
<dbReference type="PANTHER" id="PTHR30605">
    <property type="entry name" value="ANHYDRO-N-ACETYLMURAMIC ACID KINASE"/>
    <property type="match status" value="1"/>
</dbReference>
<dbReference type="SUPFAM" id="SSF53067">
    <property type="entry name" value="Actin-like ATPase domain"/>
    <property type="match status" value="1"/>
</dbReference>
<dbReference type="Pfam" id="PF03702">
    <property type="entry name" value="AnmK"/>
    <property type="match status" value="1"/>
</dbReference>
<comment type="caution">
    <text evidence="1">The sequence shown here is derived from an EMBL/GenBank/DDBJ whole genome shotgun (WGS) entry which is preliminary data.</text>
</comment>
<proteinExistence type="predicted"/>
<accession>A0ABT1AZF6</accession>
<evidence type="ECO:0000313" key="1">
    <source>
        <dbReference type="EMBL" id="MCO5725431.1"/>
    </source>
</evidence>
<evidence type="ECO:0000313" key="2">
    <source>
        <dbReference type="Proteomes" id="UP001206312"/>
    </source>
</evidence>
<dbReference type="PANTHER" id="PTHR30605:SF0">
    <property type="entry name" value="ANHYDRO-N-ACETYLMURAMIC ACID KINASE"/>
    <property type="match status" value="1"/>
</dbReference>
<dbReference type="EMBL" id="JAMXIB010000009">
    <property type="protein sequence ID" value="MCO5725431.1"/>
    <property type="molecule type" value="Genomic_DNA"/>
</dbReference>
<dbReference type="GO" id="GO:0016301">
    <property type="term" value="F:kinase activity"/>
    <property type="evidence" value="ECO:0007669"/>
    <property type="project" value="UniProtKB-KW"/>
</dbReference>